<keyword evidence="1" id="KW-0812">Transmembrane</keyword>
<organism evidence="2 3">
    <name type="scientific">Hypholoma sublateritium (strain FD-334 SS-4)</name>
    <dbReference type="NCBI Taxonomy" id="945553"/>
    <lineage>
        <taxon>Eukaryota</taxon>
        <taxon>Fungi</taxon>
        <taxon>Dikarya</taxon>
        <taxon>Basidiomycota</taxon>
        <taxon>Agaricomycotina</taxon>
        <taxon>Agaricomycetes</taxon>
        <taxon>Agaricomycetidae</taxon>
        <taxon>Agaricales</taxon>
        <taxon>Agaricineae</taxon>
        <taxon>Strophariaceae</taxon>
        <taxon>Hypholoma</taxon>
    </lineage>
</organism>
<evidence type="ECO:0000256" key="1">
    <source>
        <dbReference type="SAM" id="Phobius"/>
    </source>
</evidence>
<accession>A0A0D2PKV7</accession>
<dbReference type="AlphaFoldDB" id="A0A0D2PKV7"/>
<name>A0A0D2PKV7_HYPSF</name>
<keyword evidence="3" id="KW-1185">Reference proteome</keyword>
<keyword evidence="1" id="KW-0472">Membrane</keyword>
<dbReference type="Proteomes" id="UP000054270">
    <property type="component" value="Unassembled WGS sequence"/>
</dbReference>
<feature type="transmembrane region" description="Helical" evidence="1">
    <location>
        <begin position="26"/>
        <end position="47"/>
    </location>
</feature>
<gene>
    <name evidence="2" type="ORF">HYPSUDRAFT_632444</name>
</gene>
<protein>
    <submittedName>
        <fullName evidence="2">Uncharacterized protein</fullName>
    </submittedName>
</protein>
<evidence type="ECO:0000313" key="2">
    <source>
        <dbReference type="EMBL" id="KJA29006.1"/>
    </source>
</evidence>
<reference evidence="3" key="1">
    <citation type="submission" date="2014-04" db="EMBL/GenBank/DDBJ databases">
        <title>Evolutionary Origins and Diversification of the Mycorrhizal Mutualists.</title>
        <authorList>
            <consortium name="DOE Joint Genome Institute"/>
            <consortium name="Mycorrhizal Genomics Consortium"/>
            <person name="Kohler A."/>
            <person name="Kuo A."/>
            <person name="Nagy L.G."/>
            <person name="Floudas D."/>
            <person name="Copeland A."/>
            <person name="Barry K.W."/>
            <person name="Cichocki N."/>
            <person name="Veneault-Fourrey C."/>
            <person name="LaButti K."/>
            <person name="Lindquist E.A."/>
            <person name="Lipzen A."/>
            <person name="Lundell T."/>
            <person name="Morin E."/>
            <person name="Murat C."/>
            <person name="Riley R."/>
            <person name="Ohm R."/>
            <person name="Sun H."/>
            <person name="Tunlid A."/>
            <person name="Henrissat B."/>
            <person name="Grigoriev I.V."/>
            <person name="Hibbett D.S."/>
            <person name="Martin F."/>
        </authorList>
    </citation>
    <scope>NUCLEOTIDE SEQUENCE [LARGE SCALE GENOMIC DNA]</scope>
    <source>
        <strain evidence="3">FD-334 SS-4</strain>
    </source>
</reference>
<sequence>MGISFRVLPPRRLMILVPSSSLPNTALLGARVMLPTCIVMPSVGFILSSMATRWTARLLIWTVLNTLGYHRGPLNSPQYCHVSYPHHKATCKS</sequence>
<evidence type="ECO:0000313" key="3">
    <source>
        <dbReference type="Proteomes" id="UP000054270"/>
    </source>
</evidence>
<proteinExistence type="predicted"/>
<keyword evidence="1" id="KW-1133">Transmembrane helix</keyword>
<dbReference type="EMBL" id="KN817520">
    <property type="protein sequence ID" value="KJA29006.1"/>
    <property type="molecule type" value="Genomic_DNA"/>
</dbReference>